<evidence type="ECO:0000256" key="1">
    <source>
        <dbReference type="SAM" id="MobiDB-lite"/>
    </source>
</evidence>
<dbReference type="STRING" id="1262450.S3BWJ3"/>
<evidence type="ECO:0000259" key="2">
    <source>
        <dbReference type="PROSITE" id="PS51704"/>
    </source>
</evidence>
<feature type="region of interest" description="Disordered" evidence="1">
    <location>
        <begin position="308"/>
        <end position="344"/>
    </location>
</feature>
<dbReference type="HOGENOM" id="CLU_030006_1_1_1"/>
<accession>S3BWJ3</accession>
<dbReference type="VEuPathDB" id="FungiDB:F503_08155"/>
<reference evidence="3 4" key="1">
    <citation type="journal article" date="2013" name="BMC Genomics">
        <title>The genome and transcriptome of the pine saprophyte Ophiostoma piceae, and a comparison with the bark beetle-associated pine pathogen Grosmannia clavigera.</title>
        <authorList>
            <person name="Haridas S."/>
            <person name="Wang Y."/>
            <person name="Lim L."/>
            <person name="Massoumi Alamouti S."/>
            <person name="Jackman S."/>
            <person name="Docking R."/>
            <person name="Robertson G."/>
            <person name="Birol I."/>
            <person name="Bohlmann J."/>
            <person name="Breuil C."/>
        </authorList>
    </citation>
    <scope>NUCLEOTIDE SEQUENCE [LARGE SCALE GENOMIC DNA]</scope>
    <source>
        <strain evidence="3 4">UAMH 11346</strain>
    </source>
</reference>
<evidence type="ECO:0000313" key="4">
    <source>
        <dbReference type="Proteomes" id="UP000016923"/>
    </source>
</evidence>
<dbReference type="AlphaFoldDB" id="S3BWJ3"/>
<feature type="region of interest" description="Disordered" evidence="1">
    <location>
        <begin position="20"/>
        <end position="62"/>
    </location>
</feature>
<dbReference type="SUPFAM" id="SSF51695">
    <property type="entry name" value="PLC-like phosphodiesterases"/>
    <property type="match status" value="1"/>
</dbReference>
<feature type="compositionally biased region" description="Low complexity" evidence="1">
    <location>
        <begin position="20"/>
        <end position="30"/>
    </location>
</feature>
<dbReference type="OrthoDB" id="1058301at2759"/>
<dbReference type="InterPro" id="IPR030395">
    <property type="entry name" value="GP_PDE_dom"/>
</dbReference>
<dbReference type="Proteomes" id="UP000016923">
    <property type="component" value="Unassembled WGS sequence"/>
</dbReference>
<gene>
    <name evidence="3" type="ORF">F503_08155</name>
</gene>
<keyword evidence="4" id="KW-1185">Reference proteome</keyword>
<dbReference type="Pfam" id="PF03009">
    <property type="entry name" value="GDPD"/>
    <property type="match status" value="1"/>
</dbReference>
<dbReference type="GO" id="GO:0008081">
    <property type="term" value="F:phosphoric diester hydrolase activity"/>
    <property type="evidence" value="ECO:0007669"/>
    <property type="project" value="InterPro"/>
</dbReference>
<dbReference type="PANTHER" id="PTHR43805:SF1">
    <property type="entry name" value="GP-PDE DOMAIN-CONTAINING PROTEIN"/>
    <property type="match status" value="1"/>
</dbReference>
<protein>
    <submittedName>
        <fullName evidence="3">Glycerophosphoryl diester phosphodiesterase</fullName>
    </submittedName>
</protein>
<sequence>MSIAAVSGAESLSLASAASTPLPSAANPSLNSQVSTAPSTPAMAPTDNRQLPPHLSHLPSKALPQNIAHRGYRAKLPENSIKAFAGALAAGAVALETDVHLSKDKVVVLSHDPTLKRCFGRPEKIADCDWSLLETLRTTKDPEVPLARLDDLLAFLSEPGREDVWVLLDIKRDDDPEELVARMAETILAAPGDWTKRIVLGCWEAAYMRHCQDKLSGFPISYIGFSLAYSYELLKYDCVTYFNLLQNILVGSRGKKFVQQAQAQGRYVLVWTVNAEEWMDWSIQNGVDGVITDDPARFAEIRKRWEDNNNNGEVGDERKAAPSEPTPLHGPSRSAAPPPVAHPPNSKSITGLYIRRWARLYSIVGLVRILEQVVVYIRWAKNGWEGTRIQAALGPR</sequence>
<dbReference type="EMBL" id="KE148155">
    <property type="protein sequence ID" value="EPE05624.1"/>
    <property type="molecule type" value="Genomic_DNA"/>
</dbReference>
<dbReference type="eggNOG" id="KOG2258">
    <property type="taxonomic scope" value="Eukaryota"/>
</dbReference>
<dbReference type="PANTHER" id="PTHR43805">
    <property type="entry name" value="GLYCEROPHOSPHORYL DIESTER PHOSPHODIESTERASE"/>
    <property type="match status" value="1"/>
</dbReference>
<proteinExistence type="predicted"/>
<feature type="domain" description="GP-PDE" evidence="2">
    <location>
        <begin position="64"/>
        <end position="302"/>
    </location>
</feature>
<dbReference type="GO" id="GO:0006629">
    <property type="term" value="P:lipid metabolic process"/>
    <property type="evidence" value="ECO:0007669"/>
    <property type="project" value="InterPro"/>
</dbReference>
<organism evidence="3 4">
    <name type="scientific">Ophiostoma piceae (strain UAMH 11346)</name>
    <name type="common">Sap stain fungus</name>
    <dbReference type="NCBI Taxonomy" id="1262450"/>
    <lineage>
        <taxon>Eukaryota</taxon>
        <taxon>Fungi</taxon>
        <taxon>Dikarya</taxon>
        <taxon>Ascomycota</taxon>
        <taxon>Pezizomycotina</taxon>
        <taxon>Sordariomycetes</taxon>
        <taxon>Sordariomycetidae</taxon>
        <taxon>Ophiostomatales</taxon>
        <taxon>Ophiostomataceae</taxon>
        <taxon>Ophiostoma</taxon>
    </lineage>
</organism>
<dbReference type="PROSITE" id="PS51704">
    <property type="entry name" value="GP_PDE"/>
    <property type="match status" value="1"/>
</dbReference>
<dbReference type="InterPro" id="IPR017946">
    <property type="entry name" value="PLC-like_Pdiesterase_TIM-brl"/>
</dbReference>
<dbReference type="Gene3D" id="3.20.20.190">
    <property type="entry name" value="Phosphatidylinositol (PI) phosphodiesterase"/>
    <property type="match status" value="1"/>
</dbReference>
<evidence type="ECO:0000313" key="3">
    <source>
        <dbReference type="EMBL" id="EPE05624.1"/>
    </source>
</evidence>
<name>S3BWJ3_OPHP1</name>